<dbReference type="KEGG" id="cber:B5D82_07670"/>
<sequence>MKLIKQVTLSAAVLLSALSGFTSANEMEITAKSQEISPDSKLHTYTGNVRIAFANGNLSTKSSHASFQNGKTVMEGDVEIILSNAVAKTERVTFIPSQQGLIAKMDKVTFTYQ</sequence>
<dbReference type="RefSeq" id="WP_081150478.1">
    <property type="nucleotide sequence ID" value="NZ_CP020465.1"/>
</dbReference>
<evidence type="ECO:0000313" key="2">
    <source>
        <dbReference type="EMBL" id="ASP47640.1"/>
    </source>
</evidence>
<dbReference type="OrthoDB" id="6227663at2"/>
<keyword evidence="1" id="KW-0732">Signal</keyword>
<gene>
    <name evidence="2" type="ORF">B5D82_07670</name>
</gene>
<dbReference type="AlphaFoldDB" id="A0A222G762"/>
<protein>
    <recommendedName>
        <fullName evidence="4">Organic solvent tolerance-like N-terminal domain-containing protein</fullName>
    </recommendedName>
</protein>
<reference evidence="2 3" key="1">
    <citation type="submission" date="2017-08" db="EMBL/GenBank/DDBJ databases">
        <title>Complete genome of Colwellia sp. NB097-1, a psychrophile bacterium ioslated from Bering Sea.</title>
        <authorList>
            <person name="Chen X."/>
        </authorList>
    </citation>
    <scope>NUCLEOTIDE SEQUENCE [LARGE SCALE GENOMIC DNA]</scope>
    <source>
        <strain evidence="2 3">NB097-1</strain>
    </source>
</reference>
<name>A0A222G762_9GAMM</name>
<feature type="signal peptide" evidence="1">
    <location>
        <begin position="1"/>
        <end position="24"/>
    </location>
</feature>
<evidence type="ECO:0000313" key="3">
    <source>
        <dbReference type="Proteomes" id="UP000202259"/>
    </source>
</evidence>
<keyword evidence="3" id="KW-1185">Reference proteome</keyword>
<evidence type="ECO:0000256" key="1">
    <source>
        <dbReference type="SAM" id="SignalP"/>
    </source>
</evidence>
<dbReference type="Proteomes" id="UP000202259">
    <property type="component" value="Chromosome"/>
</dbReference>
<proteinExistence type="predicted"/>
<dbReference type="EMBL" id="CP020465">
    <property type="protein sequence ID" value="ASP47640.1"/>
    <property type="molecule type" value="Genomic_DNA"/>
</dbReference>
<evidence type="ECO:0008006" key="4">
    <source>
        <dbReference type="Google" id="ProtNLM"/>
    </source>
</evidence>
<feature type="chain" id="PRO_5012578398" description="Organic solvent tolerance-like N-terminal domain-containing protein" evidence="1">
    <location>
        <begin position="25"/>
        <end position="113"/>
    </location>
</feature>
<organism evidence="2 3">
    <name type="scientific">Cognaticolwellia beringensis</name>
    <dbReference type="NCBI Taxonomy" id="1967665"/>
    <lineage>
        <taxon>Bacteria</taxon>
        <taxon>Pseudomonadati</taxon>
        <taxon>Pseudomonadota</taxon>
        <taxon>Gammaproteobacteria</taxon>
        <taxon>Alteromonadales</taxon>
        <taxon>Colwelliaceae</taxon>
        <taxon>Cognaticolwellia</taxon>
    </lineage>
</organism>
<accession>A0A222G762</accession>